<dbReference type="InterPro" id="IPR037045">
    <property type="entry name" value="S8pro/Inhibitor_I9_sf"/>
</dbReference>
<feature type="signal peptide" evidence="1">
    <location>
        <begin position="1"/>
        <end position="26"/>
    </location>
</feature>
<dbReference type="AlphaFoldDB" id="A0A9P6WAN6"/>
<name>A0A9P6WAN6_MAUEX</name>
<evidence type="ECO:0000313" key="3">
    <source>
        <dbReference type="Proteomes" id="UP000750334"/>
    </source>
</evidence>
<dbReference type="EMBL" id="PUHR01000068">
    <property type="protein sequence ID" value="KAG0668403.1"/>
    <property type="molecule type" value="Genomic_DNA"/>
</dbReference>
<accession>A0A9P6WAN6</accession>
<evidence type="ECO:0000256" key="1">
    <source>
        <dbReference type="SAM" id="SignalP"/>
    </source>
</evidence>
<reference evidence="2 3" key="1">
    <citation type="submission" date="2020-11" db="EMBL/GenBank/DDBJ databases">
        <title>Kefir isolates.</title>
        <authorList>
            <person name="Marcisauskas S."/>
            <person name="Kim Y."/>
            <person name="Blasche S."/>
        </authorList>
    </citation>
    <scope>NUCLEOTIDE SEQUENCE [LARGE SCALE GENOMIC DNA]</scope>
    <source>
        <strain evidence="2 3">OG2</strain>
    </source>
</reference>
<organism evidence="2 3">
    <name type="scientific">Maudiozyma exigua</name>
    <name type="common">Yeast</name>
    <name type="synonym">Kazachstania exigua</name>
    <dbReference type="NCBI Taxonomy" id="34358"/>
    <lineage>
        <taxon>Eukaryota</taxon>
        <taxon>Fungi</taxon>
        <taxon>Dikarya</taxon>
        <taxon>Ascomycota</taxon>
        <taxon>Saccharomycotina</taxon>
        <taxon>Saccharomycetes</taxon>
        <taxon>Saccharomycetales</taxon>
        <taxon>Saccharomycetaceae</taxon>
        <taxon>Maudiozyma</taxon>
    </lineage>
</organism>
<keyword evidence="3" id="KW-1185">Reference proteome</keyword>
<evidence type="ECO:0008006" key="4">
    <source>
        <dbReference type="Google" id="ProtNLM"/>
    </source>
</evidence>
<comment type="caution">
    <text evidence="2">The sequence shown here is derived from an EMBL/GenBank/DDBJ whole genome shotgun (WGS) entry which is preliminary data.</text>
</comment>
<feature type="chain" id="PRO_5040372897" description="Inhibitor I9 domain-containing protein" evidence="1">
    <location>
        <begin position="27"/>
        <end position="117"/>
    </location>
</feature>
<dbReference type="Proteomes" id="UP000750334">
    <property type="component" value="Unassembled WGS sequence"/>
</dbReference>
<evidence type="ECO:0000313" key="2">
    <source>
        <dbReference type="EMBL" id="KAG0668403.1"/>
    </source>
</evidence>
<gene>
    <name evidence="2" type="ORF">C6P45_004689</name>
</gene>
<protein>
    <recommendedName>
        <fullName evidence="4">Inhibitor I9 domain-containing protein</fullName>
    </recommendedName>
</protein>
<keyword evidence="1" id="KW-0732">Signal</keyword>
<sequence>MLKLTNKSILISFYLLISLFFTMSQAKSTTSYILSVDTGNQATIDSTDFLKNVKTVLTQFQGVVTHEYTLINGLSFEMDPNTFTNNVQDKLVALGKETGVKVNIEKDQDVHAFTGKH</sequence>
<dbReference type="Gene3D" id="3.30.70.80">
    <property type="entry name" value="Peptidase S8 propeptide/proteinase inhibitor I9"/>
    <property type="match status" value="1"/>
</dbReference>
<proteinExistence type="predicted"/>
<dbReference type="OrthoDB" id="5518345at2759"/>